<organism evidence="2 3">
    <name type="scientific">Limnohabitans parvus II-B4</name>
    <dbReference type="NCBI Taxonomy" id="1293052"/>
    <lineage>
        <taxon>Bacteria</taxon>
        <taxon>Pseudomonadati</taxon>
        <taxon>Pseudomonadota</taxon>
        <taxon>Betaproteobacteria</taxon>
        <taxon>Burkholderiales</taxon>
        <taxon>Comamonadaceae</taxon>
        <taxon>Limnohabitans</taxon>
    </lineage>
</organism>
<sequence>MTMSLLGNLFGKSVEAVKDTVTLSFIRDETKSLYIARPESAMGQLVYMHPDKSIPRGAKITVRSDECALFFREGKFIARLNPGTELLDTANLPFLGHFLVDHFTGANHFLCELFFVATHECRLDSGVAELGQYKDLNSANVVGINARLSYTVRIKDPVTLMTSLTGLSAWSGAAAQQVLDGRIFNQLRKTVGMRSMRQPVMQIVSNVDVESISQEIARLTDEEFMPLGLTIGRIYDLAMQLDDASLQLLRDFGKQESQNRIASQDGYTEFNLVQGQRAALEGLGKGMESHGVPVMGSFGDLTRRGPSLQSAGVGAGAVRHAAAGTVISGQAAFIVQTDRGPAGPYSARQVALMAISKGQSLAQVQIRSTQDPEDMYFAADLEPQIVQEFKRRSPPGAA</sequence>
<protein>
    <recommendedName>
        <fullName evidence="1">SPFH domain-containing protein</fullName>
    </recommendedName>
</protein>
<evidence type="ECO:0000313" key="2">
    <source>
        <dbReference type="EMBL" id="PUE52806.1"/>
    </source>
</evidence>
<dbReference type="Proteomes" id="UP000250790">
    <property type="component" value="Unassembled WGS sequence"/>
</dbReference>
<dbReference type="InterPro" id="IPR033880">
    <property type="entry name" value="SPFH_YdjI"/>
</dbReference>
<dbReference type="AlphaFoldDB" id="A0A315E4K7"/>
<dbReference type="EMBL" id="NESN01000004">
    <property type="protein sequence ID" value="PUE52806.1"/>
    <property type="molecule type" value="Genomic_DNA"/>
</dbReference>
<reference evidence="2 3" key="1">
    <citation type="submission" date="2017-04" db="EMBL/GenBank/DDBJ databases">
        <title>Unexpected and diverse lifestyles within the genus Limnohabitans.</title>
        <authorList>
            <person name="Kasalicky V."/>
            <person name="Mehrshad M."/>
            <person name="Andrei S.-A."/>
            <person name="Salcher M."/>
            <person name="Kratochvilova H."/>
            <person name="Simek K."/>
            <person name="Ghai R."/>
        </authorList>
    </citation>
    <scope>NUCLEOTIDE SEQUENCE [LARGE SCALE GENOMIC DNA]</scope>
    <source>
        <strain evidence="2 3">II-B4</strain>
    </source>
</reference>
<evidence type="ECO:0000259" key="1">
    <source>
        <dbReference type="Pfam" id="PF13421"/>
    </source>
</evidence>
<feature type="domain" description="SPFH" evidence="1">
    <location>
        <begin position="51"/>
        <end position="236"/>
    </location>
</feature>
<comment type="caution">
    <text evidence="2">The sequence shown here is derived from an EMBL/GenBank/DDBJ whole genome shotgun (WGS) entry which is preliminary data.</text>
</comment>
<keyword evidence="3" id="KW-1185">Reference proteome</keyword>
<proteinExistence type="predicted"/>
<gene>
    <name evidence="2" type="ORF">B9Z37_11595</name>
</gene>
<accession>A0A315E4K7</accession>
<evidence type="ECO:0000313" key="3">
    <source>
        <dbReference type="Proteomes" id="UP000250790"/>
    </source>
</evidence>
<name>A0A315E4K7_9BURK</name>
<dbReference type="Pfam" id="PF13421">
    <property type="entry name" value="Band_7_1"/>
    <property type="match status" value="1"/>
</dbReference>